<protein>
    <submittedName>
        <fullName evidence="3">KIR protein</fullName>
    </submittedName>
</protein>
<dbReference type="EMBL" id="CP016251">
    <property type="protein sequence ID" value="ANQ10456.1"/>
    <property type="molecule type" value="Genomic_DNA"/>
</dbReference>
<dbReference type="Proteomes" id="UP000092716">
    <property type="component" value="Chromosome 13"/>
</dbReference>
<evidence type="ECO:0000313" key="4">
    <source>
        <dbReference type="Proteomes" id="UP000092716"/>
    </source>
</evidence>
<dbReference type="Pfam" id="PF05795">
    <property type="entry name" value="Plasmodium_Vir"/>
    <property type="match status" value="2"/>
</dbReference>
<evidence type="ECO:0000313" key="3">
    <source>
        <dbReference type="EMBL" id="ANQ10456.1"/>
    </source>
</evidence>
<dbReference type="AlphaFoldDB" id="A0A1B1E605"/>
<keyword evidence="2" id="KW-1133">Transmembrane helix</keyword>
<evidence type="ECO:0000256" key="1">
    <source>
        <dbReference type="SAM" id="MobiDB-lite"/>
    </source>
</evidence>
<keyword evidence="2" id="KW-0812">Transmembrane</keyword>
<feature type="region of interest" description="Disordered" evidence="1">
    <location>
        <begin position="397"/>
        <end position="484"/>
    </location>
</feature>
<feature type="region of interest" description="Disordered" evidence="1">
    <location>
        <begin position="844"/>
        <end position="902"/>
    </location>
</feature>
<feature type="compositionally biased region" description="Low complexity" evidence="1">
    <location>
        <begin position="876"/>
        <end position="902"/>
    </location>
</feature>
<feature type="transmembrane region" description="Helical" evidence="2">
    <location>
        <begin position="807"/>
        <end position="829"/>
    </location>
</feature>
<feature type="region of interest" description="Disordered" evidence="1">
    <location>
        <begin position="737"/>
        <end position="766"/>
    </location>
</feature>
<sequence length="902" mass="100032">MMRTGDEFHKEPCYFLFFWLGELIHETCKGNGEFGQVMDAIYGALNPSFADQKCEVIYKNSRKYEFEKRKNLFDYYYNYKEIKKNLDQDDGYACKRKYSKYLEGISEHYNSMNQYCATNTKDQFCTKIKDVLEGDGKSPEQLKRQCSSLYDERIPPGNEGEQCLKELPSRDMYNEFKKANCYDQNKIYFSLKKPKLEAYFITAGIEDYLNQIVEAWCSLTIGYSGRTVDTKRCSFLYHFIGSLLPKNSDIGQRFSAHMEKIYDDLSINGSPKNCSIDYYSNGTNIPFPHRKTIFDYWHNYEKLKTLIGTSGQSECGQKYKIYLDAADSAYNDIRGRCDSTTPTKDVFCTEFNKKFTTGSGRTSIPAPSVLLAEVQQKLKPSAGDDFDLGDAVVDCSSSGSGSTGTWNPGSSGTGSTGTCNPGSSGSGSTGHQSPGSSGPGSTGTWKPGSSGPGSTGTWNPGSSGTGSTGNQNTGSPRPGTTVSEAGGSAVIPAAVSGGLAAVGLPTIAAFLFYKYKPFFLRKHNHTECNVNDLPSQKIYNKFKNGGKHHQYKDSSCKVTEEIGDILWDKMKPNYKGTVKPEQVTGAWYLTSKLDTKKEQQSCKVVCDFFYFWLGNLLSGKLSGWDTSLQEVMKQITEKLDGFNEVCVESNALQYLEENFNPQRKAIFDYYYDYKTIWRKLKNCGSGESLCFEKYKDYLVGSNGNGGAKQAYGRVQANCAISNDKFCTEFWKKKFQPNDGNNTIPRPSDLKSKATSEQDPPSDGTDEVNLLSCLEELSAATTAVVASSETTSSLQSSPSSRQENGSGVAPIVSSAVGTLIGIPAAIFFLYKYKLLPSWLHNHFGNSSKNSAGRKRRRSTTHNIDTLTEYNSTEYSADYSTTTESTFDSTEYSIPYTSSSSSSR</sequence>
<name>A0A1B1E605_9APIC</name>
<keyword evidence="4" id="KW-1185">Reference proteome</keyword>
<feature type="compositionally biased region" description="Low complexity" evidence="1">
    <location>
        <begin position="397"/>
        <end position="410"/>
    </location>
</feature>
<keyword evidence="2" id="KW-0472">Membrane</keyword>
<proteinExistence type="predicted"/>
<organism evidence="3 4">
    <name type="scientific">Plasmodium coatneyi</name>
    <dbReference type="NCBI Taxonomy" id="208452"/>
    <lineage>
        <taxon>Eukaryota</taxon>
        <taxon>Sar</taxon>
        <taxon>Alveolata</taxon>
        <taxon>Apicomplexa</taxon>
        <taxon>Aconoidasida</taxon>
        <taxon>Haemosporida</taxon>
        <taxon>Plasmodiidae</taxon>
        <taxon>Plasmodium</taxon>
    </lineage>
</organism>
<gene>
    <name evidence="3" type="ORF">PCOAH_00048890</name>
</gene>
<dbReference type="KEGG" id="pcot:PCOAH_00048890"/>
<accession>A0A1B1E605</accession>
<feature type="compositionally biased region" description="Polar residues" evidence="1">
    <location>
        <begin position="859"/>
        <end position="873"/>
    </location>
</feature>
<dbReference type="GeneID" id="30911620"/>
<evidence type="ECO:0000256" key="2">
    <source>
        <dbReference type="SAM" id="Phobius"/>
    </source>
</evidence>
<reference evidence="4" key="1">
    <citation type="submission" date="2016-06" db="EMBL/GenBank/DDBJ databases">
        <title>First high quality genome sequence of Plasmodium coatneyi using continuous long reads from single molecule, real-time sequencing.</title>
        <authorList>
            <person name="Chien J.-T."/>
            <person name="Pakala S.B."/>
            <person name="Geraldo J.A."/>
            <person name="Lapp S.A."/>
            <person name="Barnwell J.W."/>
            <person name="Kissinger J.C."/>
            <person name="Galinski M.R."/>
            <person name="Humphrey J.C."/>
        </authorList>
    </citation>
    <scope>NUCLEOTIDE SEQUENCE [LARGE SCALE GENOMIC DNA]</scope>
    <source>
        <strain evidence="4">Hackeri</strain>
    </source>
</reference>
<dbReference type="VEuPathDB" id="PlasmoDB:PCOAH_00048890"/>
<dbReference type="RefSeq" id="XP_019917151.1">
    <property type="nucleotide sequence ID" value="XM_020061672.1"/>
</dbReference>
<dbReference type="InterPro" id="IPR008780">
    <property type="entry name" value="Plasmodium_Vir"/>
</dbReference>